<comment type="caution">
    <text evidence="5">The sequence shown here is derived from an EMBL/GenBank/DDBJ whole genome shotgun (WGS) entry which is preliminary data.</text>
</comment>
<feature type="domain" description="N-acetyltransferase" evidence="4">
    <location>
        <begin position="11"/>
        <end position="149"/>
    </location>
</feature>
<dbReference type="InterPro" id="IPR000182">
    <property type="entry name" value="GNAT_dom"/>
</dbReference>
<keyword evidence="1" id="KW-0808">Transferase</keyword>
<keyword evidence="6" id="KW-1185">Reference proteome</keyword>
<accession>A0ABT1B760</accession>
<proteinExistence type="inferred from homology"/>
<dbReference type="Proteomes" id="UP001139290">
    <property type="component" value="Unassembled WGS sequence"/>
</dbReference>
<evidence type="ECO:0000313" key="5">
    <source>
        <dbReference type="EMBL" id="MCO5781368.1"/>
    </source>
</evidence>
<evidence type="ECO:0000256" key="1">
    <source>
        <dbReference type="ARBA" id="ARBA00022679"/>
    </source>
</evidence>
<gene>
    <name evidence="5" type="ORF">LOD26_08490</name>
</gene>
<dbReference type="InterPro" id="IPR051531">
    <property type="entry name" value="N-acetyltransferase"/>
</dbReference>
<protein>
    <submittedName>
        <fullName evidence="5">GNAT family N-acetyltransferase</fullName>
    </submittedName>
</protein>
<organism evidence="5 6">
    <name type="scientific">Citrobacter meridianamericanus</name>
    <dbReference type="NCBI Taxonomy" id="2894201"/>
    <lineage>
        <taxon>Bacteria</taxon>
        <taxon>Pseudomonadati</taxon>
        <taxon>Pseudomonadota</taxon>
        <taxon>Gammaproteobacteria</taxon>
        <taxon>Enterobacterales</taxon>
        <taxon>Enterobacteriaceae</taxon>
        <taxon>Citrobacter</taxon>
    </lineage>
</organism>
<dbReference type="PANTHER" id="PTHR43792:SF8">
    <property type="entry name" value="[RIBOSOMAL PROTEIN US5]-ALANINE N-ACETYLTRANSFERASE"/>
    <property type="match status" value="1"/>
</dbReference>
<evidence type="ECO:0000259" key="4">
    <source>
        <dbReference type="Pfam" id="PF13302"/>
    </source>
</evidence>
<dbReference type="Gene3D" id="3.40.630.30">
    <property type="match status" value="1"/>
</dbReference>
<dbReference type="PANTHER" id="PTHR43792">
    <property type="entry name" value="GNAT FAMILY, PUTATIVE (AFU_ORTHOLOGUE AFUA_3G00765)-RELATED-RELATED"/>
    <property type="match status" value="1"/>
</dbReference>
<keyword evidence="2" id="KW-0012">Acyltransferase</keyword>
<evidence type="ECO:0000256" key="3">
    <source>
        <dbReference type="ARBA" id="ARBA00038502"/>
    </source>
</evidence>
<dbReference type="Pfam" id="PF13302">
    <property type="entry name" value="Acetyltransf_3"/>
    <property type="match status" value="1"/>
</dbReference>
<dbReference type="RefSeq" id="WP_252838086.1">
    <property type="nucleotide sequence ID" value="NZ_JAJJVQ010000002.1"/>
</dbReference>
<dbReference type="InterPro" id="IPR016181">
    <property type="entry name" value="Acyl_CoA_acyltransferase"/>
</dbReference>
<evidence type="ECO:0000313" key="6">
    <source>
        <dbReference type="Proteomes" id="UP001139290"/>
    </source>
</evidence>
<name>A0ABT1B760_9ENTR</name>
<reference evidence="5" key="1">
    <citation type="submission" date="2021-11" db="EMBL/GenBank/DDBJ databases">
        <title>Citrobacter meridianamericanus sp. nov. isolated from soil.</title>
        <authorList>
            <person name="Furlan J.P.R."/>
            <person name="Stehling E.G."/>
        </authorList>
    </citation>
    <scope>NUCLEOTIDE SEQUENCE</scope>
    <source>
        <strain evidence="5">BR102</strain>
    </source>
</reference>
<comment type="similarity">
    <text evidence="3">Belongs to the acetyltransferase family. RimJ subfamily.</text>
</comment>
<evidence type="ECO:0000256" key="2">
    <source>
        <dbReference type="ARBA" id="ARBA00023315"/>
    </source>
</evidence>
<dbReference type="EMBL" id="JAJJVQ010000002">
    <property type="protein sequence ID" value="MCO5781368.1"/>
    <property type="molecule type" value="Genomic_DNA"/>
</dbReference>
<dbReference type="SUPFAM" id="SSF55729">
    <property type="entry name" value="Acyl-CoA N-acyltransferases (Nat)"/>
    <property type="match status" value="1"/>
</dbReference>
<sequence length="182" mass="21329">MSIPTFITPSLLLKPLVANDAVQIQRIYPRWEIVRYMVSSVPWPFPENGAEHYVNNVALPDMAKGLAWIWTIRRSDDPDIMIGLICLYDVEDNNRGFWLVPEWQGQGLMREASIVVTDYWFNTLNRPVLRAPKAVDNIRSKRISASSHMRLIKTEKKQYVSGRLDSELWEITREEWNFHNQK</sequence>